<dbReference type="Pfam" id="PF00440">
    <property type="entry name" value="TetR_N"/>
    <property type="match status" value="1"/>
</dbReference>
<feature type="DNA-binding region" description="H-T-H motif" evidence="2">
    <location>
        <begin position="40"/>
        <end position="59"/>
    </location>
</feature>
<dbReference type="PRINTS" id="PR00455">
    <property type="entry name" value="HTHTETR"/>
</dbReference>
<dbReference type="PANTHER" id="PTHR43479:SF11">
    <property type="entry name" value="ACREF_ENVCD OPERON REPRESSOR-RELATED"/>
    <property type="match status" value="1"/>
</dbReference>
<organism evidence="4 5">
    <name type="scientific">Litorivivens lipolytica</name>
    <dbReference type="NCBI Taxonomy" id="1524264"/>
    <lineage>
        <taxon>Bacteria</taxon>
        <taxon>Pseudomonadati</taxon>
        <taxon>Pseudomonadota</taxon>
        <taxon>Gammaproteobacteria</taxon>
        <taxon>Litorivivens</taxon>
    </lineage>
</organism>
<dbReference type="InterPro" id="IPR050624">
    <property type="entry name" value="HTH-type_Tx_Regulator"/>
</dbReference>
<dbReference type="PROSITE" id="PS50977">
    <property type="entry name" value="HTH_TETR_2"/>
    <property type="match status" value="1"/>
</dbReference>
<evidence type="ECO:0000256" key="1">
    <source>
        <dbReference type="ARBA" id="ARBA00023125"/>
    </source>
</evidence>
<dbReference type="PANTHER" id="PTHR43479">
    <property type="entry name" value="ACREF/ENVCD OPERON REPRESSOR-RELATED"/>
    <property type="match status" value="1"/>
</dbReference>
<dbReference type="Gene3D" id="1.10.357.10">
    <property type="entry name" value="Tetracycline Repressor, domain 2"/>
    <property type="match status" value="1"/>
</dbReference>
<name>A0A7W4W3G2_9GAMM</name>
<evidence type="ECO:0000256" key="2">
    <source>
        <dbReference type="PROSITE-ProRule" id="PRU00335"/>
    </source>
</evidence>
<feature type="domain" description="HTH tetR-type" evidence="3">
    <location>
        <begin position="17"/>
        <end position="77"/>
    </location>
</feature>
<protein>
    <submittedName>
        <fullName evidence="4">AcrR family transcriptional regulator</fullName>
    </submittedName>
</protein>
<keyword evidence="5" id="KW-1185">Reference proteome</keyword>
<evidence type="ECO:0000259" key="3">
    <source>
        <dbReference type="PROSITE" id="PS50977"/>
    </source>
</evidence>
<evidence type="ECO:0000313" key="5">
    <source>
        <dbReference type="Proteomes" id="UP000537130"/>
    </source>
</evidence>
<proteinExistence type="predicted"/>
<dbReference type="Proteomes" id="UP000537130">
    <property type="component" value="Unassembled WGS sequence"/>
</dbReference>
<keyword evidence="1 2" id="KW-0238">DNA-binding</keyword>
<comment type="caution">
    <text evidence="4">The sequence shown here is derived from an EMBL/GenBank/DDBJ whole genome shotgun (WGS) entry which is preliminary data.</text>
</comment>
<dbReference type="SUPFAM" id="SSF46689">
    <property type="entry name" value="Homeodomain-like"/>
    <property type="match status" value="1"/>
</dbReference>
<accession>A0A7W4W3G2</accession>
<dbReference type="InterPro" id="IPR009057">
    <property type="entry name" value="Homeodomain-like_sf"/>
</dbReference>
<dbReference type="GO" id="GO:0003677">
    <property type="term" value="F:DNA binding"/>
    <property type="evidence" value="ECO:0007669"/>
    <property type="project" value="UniProtKB-UniRule"/>
</dbReference>
<dbReference type="EMBL" id="JACHWY010000001">
    <property type="protein sequence ID" value="MBB3046763.1"/>
    <property type="molecule type" value="Genomic_DNA"/>
</dbReference>
<reference evidence="4 5" key="1">
    <citation type="submission" date="2020-08" db="EMBL/GenBank/DDBJ databases">
        <title>Genomic Encyclopedia of Type Strains, Phase III (KMG-III): the genomes of soil and plant-associated and newly described type strains.</title>
        <authorList>
            <person name="Whitman W."/>
        </authorList>
    </citation>
    <scope>NUCLEOTIDE SEQUENCE [LARGE SCALE GENOMIC DNA]</scope>
    <source>
        <strain evidence="4 5">CECT 8654</strain>
    </source>
</reference>
<gene>
    <name evidence="4" type="ORF">FHR99_000999</name>
</gene>
<dbReference type="InterPro" id="IPR001647">
    <property type="entry name" value="HTH_TetR"/>
</dbReference>
<dbReference type="RefSeq" id="WP_183409435.1">
    <property type="nucleotide sequence ID" value="NZ_JACHWY010000001.1"/>
</dbReference>
<dbReference type="AlphaFoldDB" id="A0A7W4W3G2"/>
<evidence type="ECO:0000313" key="4">
    <source>
        <dbReference type="EMBL" id="MBB3046763.1"/>
    </source>
</evidence>
<sequence length="197" mass="22672">MAGETRWGKRSRHDDPDQARNHILSATYKVVTRKGVDKTTISEIAKQAKVSRPTIYRYFDSRDDIIQNLMNKRQGDFFEGMYEATLPYRNDFPRLVEEMLCFALNFNAQNPTSDLVSGPNIGRMSAYFSGNQTDDHFSMMLDEPYRKYREKTSNVVDLESLKGFIGAMIITIRIAPYKNHETLRNQLQAIMALGRTG</sequence>